<dbReference type="Proteomes" id="UP000239888">
    <property type="component" value="Chromosome"/>
</dbReference>
<accession>A0A2L0RSL7</accession>
<organism evidence="1 2">
    <name type="scientific">Pseudomonas orientalis</name>
    <dbReference type="NCBI Taxonomy" id="76758"/>
    <lineage>
        <taxon>Bacteria</taxon>
        <taxon>Pseudomonadati</taxon>
        <taxon>Pseudomonadota</taxon>
        <taxon>Gammaproteobacteria</taxon>
        <taxon>Pseudomonadales</taxon>
        <taxon>Pseudomonadaceae</taxon>
        <taxon>Pseudomonas</taxon>
    </lineage>
</organism>
<gene>
    <name evidence="1" type="ORF">BOP93_05275</name>
</gene>
<protein>
    <submittedName>
        <fullName evidence="1">Uncharacterized protein</fullName>
    </submittedName>
</protein>
<dbReference type="KEGG" id="poi:BOP93_05275"/>
<dbReference type="EMBL" id="CP018049">
    <property type="protein sequence ID" value="AUZ45019.1"/>
    <property type="molecule type" value="Genomic_DNA"/>
</dbReference>
<evidence type="ECO:0000313" key="2">
    <source>
        <dbReference type="Proteomes" id="UP000239888"/>
    </source>
</evidence>
<reference evidence="1 2" key="1">
    <citation type="journal article" date="2018" name="Front. Microbiol.">
        <title>Pseudomonas orientalis F9: A Potent Antagonist against Phytopathogens with Phytotoxic Effect in the Apple Flower.</title>
        <authorList>
            <person name="Zengerer V."/>
            <person name="Schmid M."/>
            <person name="Bieri M."/>
            <person name="Muller D.C."/>
            <person name="Remus-Emsermann M.N.P."/>
            <person name="Ahrens C.H."/>
            <person name="Pelludat C."/>
        </authorList>
    </citation>
    <scope>NUCLEOTIDE SEQUENCE [LARGE SCALE GENOMIC DNA]</scope>
    <source>
        <strain evidence="1 2">F9</strain>
    </source>
</reference>
<sequence>MGAVYLVVAFVSHAKLSIHSGHDYVDCTVIVHEYPAMDYNDETFFIVAFIQPENMFSIGGGNPCIFRPVR</sequence>
<name>A0A2L0RSL7_9PSED</name>
<evidence type="ECO:0000313" key="1">
    <source>
        <dbReference type="EMBL" id="AUZ45019.1"/>
    </source>
</evidence>
<dbReference type="AlphaFoldDB" id="A0A2L0RSL7"/>
<proteinExistence type="predicted"/>